<comment type="caution">
    <text evidence="1">The sequence shown here is derived from an EMBL/GenBank/DDBJ whole genome shotgun (WGS) entry which is preliminary data.</text>
</comment>
<evidence type="ECO:0000313" key="2">
    <source>
        <dbReference type="Proteomes" id="UP000789342"/>
    </source>
</evidence>
<name>A0A9N9FWN1_9GLOM</name>
<dbReference type="EMBL" id="CAJVPV010004039">
    <property type="protein sequence ID" value="CAG8565284.1"/>
    <property type="molecule type" value="Genomic_DNA"/>
</dbReference>
<accession>A0A9N9FWN1</accession>
<sequence length="145" mass="16416">MSGKALLAIVEFMSGILDEHELLITIPKHGSYFSVGSTHKIIWEYSGSSNVSIVATTNDKTPVFEPITETVFNKTTTIYPTYINFYVNDTWPVSATYKVVITSVENPILTAISQDFYIWTVEEKDKKFVLQCFANILISIMYLNI</sequence>
<dbReference type="OrthoDB" id="2438290at2759"/>
<evidence type="ECO:0000313" key="1">
    <source>
        <dbReference type="EMBL" id="CAG8565284.1"/>
    </source>
</evidence>
<protein>
    <submittedName>
        <fullName evidence="1">1622_t:CDS:1</fullName>
    </submittedName>
</protein>
<dbReference type="AlphaFoldDB" id="A0A9N9FWN1"/>
<reference evidence="1" key="1">
    <citation type="submission" date="2021-06" db="EMBL/GenBank/DDBJ databases">
        <authorList>
            <person name="Kallberg Y."/>
            <person name="Tangrot J."/>
            <person name="Rosling A."/>
        </authorList>
    </citation>
    <scope>NUCLEOTIDE SEQUENCE</scope>
    <source>
        <strain evidence="1">CL551</strain>
    </source>
</reference>
<keyword evidence="2" id="KW-1185">Reference proteome</keyword>
<organism evidence="1 2">
    <name type="scientific">Acaulospora morrowiae</name>
    <dbReference type="NCBI Taxonomy" id="94023"/>
    <lineage>
        <taxon>Eukaryota</taxon>
        <taxon>Fungi</taxon>
        <taxon>Fungi incertae sedis</taxon>
        <taxon>Mucoromycota</taxon>
        <taxon>Glomeromycotina</taxon>
        <taxon>Glomeromycetes</taxon>
        <taxon>Diversisporales</taxon>
        <taxon>Acaulosporaceae</taxon>
        <taxon>Acaulospora</taxon>
    </lineage>
</organism>
<proteinExistence type="predicted"/>
<gene>
    <name evidence="1" type="ORF">AMORRO_LOCUS6208</name>
</gene>
<dbReference type="Proteomes" id="UP000789342">
    <property type="component" value="Unassembled WGS sequence"/>
</dbReference>